<accession>A0AA40ANQ8</accession>
<evidence type="ECO:0000256" key="1">
    <source>
        <dbReference type="ARBA" id="ARBA00004370"/>
    </source>
</evidence>
<dbReference type="PANTHER" id="PTHR47844">
    <property type="entry name" value="SYNTHASE CPS1, PUTATIVE (AFU_ORTHOLOGUE AFUA_7G02500)-RELATED"/>
    <property type="match status" value="1"/>
</dbReference>
<comment type="caution">
    <text evidence="9">The sequence shown here is derived from an EMBL/GenBank/DDBJ whole genome shotgun (WGS) entry which is preliminary data.</text>
</comment>
<dbReference type="Gene3D" id="3.90.550.10">
    <property type="entry name" value="Spore Coat Polysaccharide Biosynthesis Protein SpsA, Chain A"/>
    <property type="match status" value="1"/>
</dbReference>
<keyword evidence="3" id="KW-0808">Transferase</keyword>
<feature type="transmembrane region" description="Helical" evidence="8">
    <location>
        <begin position="360"/>
        <end position="384"/>
    </location>
</feature>
<evidence type="ECO:0000256" key="8">
    <source>
        <dbReference type="SAM" id="Phobius"/>
    </source>
</evidence>
<evidence type="ECO:0000256" key="7">
    <source>
        <dbReference type="ARBA" id="ARBA00023180"/>
    </source>
</evidence>
<keyword evidence="7" id="KW-0325">Glycoprotein</keyword>
<sequence length="610" mass="69963">MSSPKGTVAPITRSWVGDVVPGVFTYLSVIWLINTALKSYAEDDWYLYCFLAVFVWRYLRYVVHFIAFWLYKPFPLPSNEAAIYTPSRDVTVILPTVEPEGEYFQECLFTCAQNSPAKIIVVTAGDELYEQTLDPVSRVKARFPGVEFVVGRTQVASKREQVSLAIPMVTTAITVMLDDHVNWGPRFLQTILAPFEDLKVGMVGTNKRGKRIEGLDVWKRFWNMLGALYLMRHNYEIRATNTIDGGVFVVSARTCAMRTEILQHPEFLEGYTNDKFFFGLLGPLNADDDNYNTRFVVRQNWKIKIQYSEDAEIMTDVGAKAPVATKFLAQCRRWARTTWRSNARSLIRDGTVWRSQQWCVYAVFLTSFTNFALFTDPALVFLFCKSSLFLKSAHPIIALARLVAWILLTKITKVFPYYWKYPQDIYLFPAYLAFGYAHSLIKFWAMLTFWDAAWSGRNLSAIVVDDTEKPQPPPRFPRPAPFTNQIPDKEQLAAAREIMADIDGLRMSQVRMINGHQTPMLETLLMIRNKLKNVRKTQDEIIRTDNSIDAELRQLETQVNDMITGLPFQEQQGRDLEAEVSALGDRVEGLQWQSAQWKGVSKSKGRPLQC</sequence>
<keyword evidence="10" id="KW-1185">Reference proteome</keyword>
<dbReference type="PANTHER" id="PTHR47844:SF1">
    <property type="entry name" value="EXOSTOSIN-LIKE 2"/>
    <property type="match status" value="1"/>
</dbReference>
<evidence type="ECO:0000256" key="5">
    <source>
        <dbReference type="ARBA" id="ARBA00022989"/>
    </source>
</evidence>
<dbReference type="GO" id="GO:0016020">
    <property type="term" value="C:membrane"/>
    <property type="evidence" value="ECO:0007669"/>
    <property type="project" value="UniProtKB-SubCell"/>
</dbReference>
<evidence type="ECO:0000313" key="9">
    <source>
        <dbReference type="EMBL" id="KAK0719215.1"/>
    </source>
</evidence>
<evidence type="ECO:0000256" key="4">
    <source>
        <dbReference type="ARBA" id="ARBA00022692"/>
    </source>
</evidence>
<feature type="transmembrane region" description="Helical" evidence="8">
    <location>
        <begin position="15"/>
        <end position="33"/>
    </location>
</feature>
<feature type="transmembrane region" description="Helical" evidence="8">
    <location>
        <begin position="425"/>
        <end position="450"/>
    </location>
</feature>
<evidence type="ECO:0000256" key="3">
    <source>
        <dbReference type="ARBA" id="ARBA00022679"/>
    </source>
</evidence>
<comment type="subcellular location">
    <subcellularLocation>
        <location evidence="1">Membrane</location>
    </subcellularLocation>
</comment>
<dbReference type="EMBL" id="JAUKUA010000003">
    <property type="protein sequence ID" value="KAK0719215.1"/>
    <property type="molecule type" value="Genomic_DNA"/>
</dbReference>
<dbReference type="InterPro" id="IPR029044">
    <property type="entry name" value="Nucleotide-diphossugar_trans"/>
</dbReference>
<keyword evidence="5 8" id="KW-1133">Transmembrane helix</keyword>
<dbReference type="Pfam" id="PF13641">
    <property type="entry name" value="Glyco_tranf_2_3"/>
    <property type="match status" value="1"/>
</dbReference>
<organism evidence="9 10">
    <name type="scientific">Lasiosphaeris hirsuta</name>
    <dbReference type="NCBI Taxonomy" id="260670"/>
    <lineage>
        <taxon>Eukaryota</taxon>
        <taxon>Fungi</taxon>
        <taxon>Dikarya</taxon>
        <taxon>Ascomycota</taxon>
        <taxon>Pezizomycotina</taxon>
        <taxon>Sordariomycetes</taxon>
        <taxon>Sordariomycetidae</taxon>
        <taxon>Sordariales</taxon>
        <taxon>Lasiosphaeriaceae</taxon>
        <taxon>Lasiosphaeris</taxon>
    </lineage>
</organism>
<proteinExistence type="predicted"/>
<protein>
    <submittedName>
        <fullName evidence="9">Glycosyltransferase family 2 protein</fullName>
    </submittedName>
</protein>
<dbReference type="GO" id="GO:0016757">
    <property type="term" value="F:glycosyltransferase activity"/>
    <property type="evidence" value="ECO:0007669"/>
    <property type="project" value="UniProtKB-KW"/>
</dbReference>
<evidence type="ECO:0000313" key="10">
    <source>
        <dbReference type="Proteomes" id="UP001172102"/>
    </source>
</evidence>
<dbReference type="SUPFAM" id="SSF53448">
    <property type="entry name" value="Nucleotide-diphospho-sugar transferases"/>
    <property type="match status" value="1"/>
</dbReference>
<feature type="transmembrane region" description="Helical" evidence="8">
    <location>
        <begin position="396"/>
        <end position="419"/>
    </location>
</feature>
<keyword evidence="2" id="KW-0328">Glycosyltransferase</keyword>
<keyword evidence="4 8" id="KW-0812">Transmembrane</keyword>
<reference evidence="9" key="1">
    <citation type="submission" date="2023-06" db="EMBL/GenBank/DDBJ databases">
        <title>Genome-scale phylogeny and comparative genomics of the fungal order Sordariales.</title>
        <authorList>
            <consortium name="Lawrence Berkeley National Laboratory"/>
            <person name="Hensen N."/>
            <person name="Bonometti L."/>
            <person name="Westerberg I."/>
            <person name="Brannstrom I.O."/>
            <person name="Guillou S."/>
            <person name="Cros-Aarteil S."/>
            <person name="Calhoun S."/>
            <person name="Haridas S."/>
            <person name="Kuo A."/>
            <person name="Mondo S."/>
            <person name="Pangilinan J."/>
            <person name="Riley R."/>
            <person name="Labutti K."/>
            <person name="Andreopoulos B."/>
            <person name="Lipzen A."/>
            <person name="Chen C."/>
            <person name="Yanf M."/>
            <person name="Daum C."/>
            <person name="Ng V."/>
            <person name="Clum A."/>
            <person name="Steindorff A."/>
            <person name="Ohm R."/>
            <person name="Martin F."/>
            <person name="Silar P."/>
            <person name="Natvig D."/>
            <person name="Lalanne C."/>
            <person name="Gautier V."/>
            <person name="Ament-Velasquez S.L."/>
            <person name="Kruys A."/>
            <person name="Hutchinson M.I."/>
            <person name="Powell A.J."/>
            <person name="Barry K."/>
            <person name="Miller A.N."/>
            <person name="Grigoriev I.V."/>
            <person name="Debuchy R."/>
            <person name="Gladieux P."/>
            <person name="Thoren M.H."/>
            <person name="Johannesson H."/>
        </authorList>
    </citation>
    <scope>NUCLEOTIDE SEQUENCE</scope>
    <source>
        <strain evidence="9">SMH4607-1</strain>
    </source>
</reference>
<dbReference type="Proteomes" id="UP001172102">
    <property type="component" value="Unassembled WGS sequence"/>
</dbReference>
<dbReference type="AlphaFoldDB" id="A0AA40ANQ8"/>
<dbReference type="InterPro" id="IPR052427">
    <property type="entry name" value="Glycosyltrans_GT2/GT47"/>
</dbReference>
<gene>
    <name evidence="9" type="ORF">B0H67DRAFT_486190</name>
</gene>
<evidence type="ECO:0000256" key="2">
    <source>
        <dbReference type="ARBA" id="ARBA00022676"/>
    </source>
</evidence>
<evidence type="ECO:0000256" key="6">
    <source>
        <dbReference type="ARBA" id="ARBA00023136"/>
    </source>
</evidence>
<name>A0AA40ANQ8_9PEZI</name>
<keyword evidence="6 8" id="KW-0472">Membrane</keyword>